<evidence type="ECO:0000256" key="6">
    <source>
        <dbReference type="RuleBase" id="RU280813"/>
    </source>
</evidence>
<evidence type="ECO:0000256" key="1">
    <source>
        <dbReference type="ARBA" id="ARBA00004141"/>
    </source>
</evidence>
<reference evidence="7" key="1">
    <citation type="submission" date="2022-01" db="EMBL/GenBank/DDBJ databases">
        <title>Genome Sequence Resource for Two Populations of Ditylenchus destructor, the Migratory Endoparasitic Phytonematode.</title>
        <authorList>
            <person name="Zhang H."/>
            <person name="Lin R."/>
            <person name="Xie B."/>
        </authorList>
    </citation>
    <scope>NUCLEOTIDE SEQUENCE</scope>
    <source>
        <strain evidence="7">BazhouSP</strain>
    </source>
</reference>
<feature type="transmembrane region" description="Helical" evidence="6">
    <location>
        <begin position="77"/>
        <end position="97"/>
    </location>
</feature>
<accession>A0AAD4QYR7</accession>
<comment type="caution">
    <text evidence="7">The sequence shown here is derived from an EMBL/GenBank/DDBJ whole genome shotgun (WGS) entry which is preliminary data.</text>
</comment>
<comment type="subcellular location">
    <subcellularLocation>
        <location evidence="1">Membrane</location>
        <topology evidence="1">Multi-pass membrane protein</topology>
    </subcellularLocation>
</comment>
<evidence type="ECO:0000313" key="8">
    <source>
        <dbReference type="Proteomes" id="UP001201812"/>
    </source>
</evidence>
<dbReference type="AlphaFoldDB" id="A0AAD4QYR7"/>
<dbReference type="EMBL" id="JAKKPZ010000218">
    <property type="protein sequence ID" value="KAI1698446.1"/>
    <property type="molecule type" value="Genomic_DNA"/>
</dbReference>
<feature type="transmembrane region" description="Helical" evidence="6">
    <location>
        <begin position="227"/>
        <end position="252"/>
    </location>
</feature>
<evidence type="ECO:0000256" key="2">
    <source>
        <dbReference type="ARBA" id="ARBA00005692"/>
    </source>
</evidence>
<comment type="caution">
    <text evidence="6">Lacks conserved residue(s) required for the propagation of feature annotation.</text>
</comment>
<evidence type="ECO:0000313" key="7">
    <source>
        <dbReference type="EMBL" id="KAI1698446.1"/>
    </source>
</evidence>
<feature type="transmembrane region" description="Helical" evidence="6">
    <location>
        <begin position="272"/>
        <end position="289"/>
    </location>
</feature>
<keyword evidence="4 6" id="KW-1133">Transmembrane helix</keyword>
<dbReference type="PANTHER" id="PTHR31552">
    <property type="entry name" value="SERPENTINE RECEPTOR CLASS GAMMA"/>
    <property type="match status" value="1"/>
</dbReference>
<protein>
    <recommendedName>
        <fullName evidence="6">Serpentine receptor class gamma</fullName>
    </recommendedName>
</protein>
<dbReference type="Pfam" id="PF02118">
    <property type="entry name" value="Srg"/>
    <property type="match status" value="1"/>
</dbReference>
<feature type="transmembrane region" description="Helical" evidence="6">
    <location>
        <begin position="41"/>
        <end position="65"/>
    </location>
</feature>
<comment type="similarity">
    <text evidence="2 6">Belongs to the nematode receptor-like protein srg family.</text>
</comment>
<keyword evidence="3 6" id="KW-0812">Transmembrane</keyword>
<keyword evidence="8" id="KW-1185">Reference proteome</keyword>
<feature type="transmembrane region" description="Helical" evidence="6">
    <location>
        <begin position="103"/>
        <end position="121"/>
    </location>
</feature>
<feature type="transmembrane region" description="Helical" evidence="6">
    <location>
        <begin position="128"/>
        <end position="154"/>
    </location>
</feature>
<dbReference type="InterPro" id="IPR000609">
    <property type="entry name" value="7TM_GPCR_serpentine_rcpt_Srg"/>
</dbReference>
<proteinExistence type="inferred from homology"/>
<dbReference type="PANTHER" id="PTHR31552:SF8">
    <property type="entry name" value="SERPENTINE RECEPTOR CLASS GAMMA"/>
    <property type="match status" value="1"/>
</dbReference>
<sequence>MGAVMSEASYPPFIFSLLISIPSIILYTVEVIILIGNKKNFRSAFFHIFIVRYIASFLGYFTSLFGLRLQRVGLFRGFFESLPSPVLGILFFFNNYAYHTENLLTMFLLVNRLTLMIFPLNHKKIWKYLFPITIIFTVIIPLPFTVPTLAYNYFIRLQMDGWTFTIDYQKEVGVMYIRSVYVNAASGVLFCVICGLLNFLTIFFYRRNRKINLMSNVTLDDKIESRLTIYALITFFVQFISAIHTILIYIAANSIDYLYLSTVNQSGWISDISTIVVPSWFLLWASSGVKEAIYKAFKVHKWPLIGRSINTNNNNTTTVVANVWLSFVPGNSSHSSSTVRR</sequence>
<dbReference type="GO" id="GO:0004888">
    <property type="term" value="F:transmembrane signaling receptor activity"/>
    <property type="evidence" value="ECO:0007669"/>
    <property type="project" value="InterPro"/>
</dbReference>
<evidence type="ECO:0000256" key="5">
    <source>
        <dbReference type="ARBA" id="ARBA00023136"/>
    </source>
</evidence>
<feature type="transmembrane region" description="Helical" evidence="6">
    <location>
        <begin position="180"/>
        <end position="206"/>
    </location>
</feature>
<gene>
    <name evidence="7" type="ORF">DdX_17901</name>
</gene>
<dbReference type="GO" id="GO:0016020">
    <property type="term" value="C:membrane"/>
    <property type="evidence" value="ECO:0007669"/>
    <property type="project" value="UniProtKB-SubCell"/>
</dbReference>
<evidence type="ECO:0000256" key="3">
    <source>
        <dbReference type="ARBA" id="ARBA00022692"/>
    </source>
</evidence>
<organism evidence="7 8">
    <name type="scientific">Ditylenchus destructor</name>
    <dbReference type="NCBI Taxonomy" id="166010"/>
    <lineage>
        <taxon>Eukaryota</taxon>
        <taxon>Metazoa</taxon>
        <taxon>Ecdysozoa</taxon>
        <taxon>Nematoda</taxon>
        <taxon>Chromadorea</taxon>
        <taxon>Rhabditida</taxon>
        <taxon>Tylenchina</taxon>
        <taxon>Tylenchomorpha</taxon>
        <taxon>Sphaerularioidea</taxon>
        <taxon>Anguinidae</taxon>
        <taxon>Anguininae</taxon>
        <taxon>Ditylenchus</taxon>
    </lineage>
</organism>
<evidence type="ECO:0000256" key="4">
    <source>
        <dbReference type="ARBA" id="ARBA00022989"/>
    </source>
</evidence>
<keyword evidence="5 6" id="KW-0472">Membrane</keyword>
<dbReference type="Proteomes" id="UP001201812">
    <property type="component" value="Unassembled WGS sequence"/>
</dbReference>
<dbReference type="GO" id="GO:0007606">
    <property type="term" value="P:sensory perception of chemical stimulus"/>
    <property type="evidence" value="ECO:0007669"/>
    <property type="project" value="UniProtKB-UniRule"/>
</dbReference>
<name>A0AAD4QYR7_9BILA</name>
<feature type="transmembrane region" description="Helical" evidence="6">
    <location>
        <begin position="12"/>
        <end position="35"/>
    </location>
</feature>